<gene>
    <name evidence="8" type="ORF">CSH63_10440</name>
</gene>
<dbReference type="NCBIfam" id="TIGR02960">
    <property type="entry name" value="SigX5"/>
    <property type="match status" value="1"/>
</dbReference>
<name>A0A386WJQ5_9ACTN</name>
<dbReference type="PANTHER" id="PTHR43133">
    <property type="entry name" value="RNA POLYMERASE ECF-TYPE SIGMA FACTO"/>
    <property type="match status" value="1"/>
</dbReference>
<proteinExistence type="inferred from homology"/>
<reference evidence="8 9" key="1">
    <citation type="submission" date="2017-10" db="EMBL/GenBank/DDBJ databases">
        <title>Integration of genomic and chemical information greatly accelerates assignment of the full stereostructure of myelolactone, a potent inhibitor of myeloma from a marine-derived Micromonospora.</title>
        <authorList>
            <person name="Kim M.C."/>
            <person name="Machado H."/>
            <person name="Jensen P.R."/>
            <person name="Fenical W."/>
        </authorList>
    </citation>
    <scope>NUCLEOTIDE SEQUENCE [LARGE SCALE GENOMIC DNA]</scope>
    <source>
        <strain evidence="8 9">CNY-010</strain>
    </source>
</reference>
<keyword evidence="5" id="KW-0804">Transcription</keyword>
<dbReference type="Proteomes" id="UP000267804">
    <property type="component" value="Chromosome"/>
</dbReference>
<comment type="subunit">
    <text evidence="2">Interacts transiently with the RNA polymerase catalytic core formed by RpoA, RpoB, RpoC and RpoZ (2 alpha, 1 beta, 1 beta' and 1 omega subunit) to form the RNA polymerase holoenzyme that can initiate transcription.</text>
</comment>
<dbReference type="KEGG" id="mtua:CSH63_10440"/>
<dbReference type="InterPro" id="IPR013249">
    <property type="entry name" value="RNA_pol_sigma70_r4_t2"/>
</dbReference>
<evidence type="ECO:0000313" key="9">
    <source>
        <dbReference type="Proteomes" id="UP000267804"/>
    </source>
</evidence>
<evidence type="ECO:0000256" key="3">
    <source>
        <dbReference type="ARBA" id="ARBA00023015"/>
    </source>
</evidence>
<dbReference type="Gene3D" id="3.10.450.50">
    <property type="match status" value="1"/>
</dbReference>
<dbReference type="GO" id="GO:0003677">
    <property type="term" value="F:DNA binding"/>
    <property type="evidence" value="ECO:0007669"/>
    <property type="project" value="InterPro"/>
</dbReference>
<dbReference type="Pfam" id="PF08281">
    <property type="entry name" value="Sigma70_r4_2"/>
    <property type="match status" value="1"/>
</dbReference>
<dbReference type="InterPro" id="IPR013325">
    <property type="entry name" value="RNA_pol_sigma_r2"/>
</dbReference>
<protein>
    <submittedName>
        <fullName evidence="8">RNA polymerase subunit sigma-70</fullName>
    </submittedName>
</protein>
<dbReference type="InterPro" id="IPR007627">
    <property type="entry name" value="RNA_pol_sigma70_r2"/>
</dbReference>
<sequence>MGTDTRLQELGVSGLGEMDEPAFTGLAQRHRRELHVHCYRMLGSFEDAEDTVQETFLRAWRRRETFAGRSTFRAWLYRIATNACLDLLARCRPEPATGGEVRWLQPYPDRLLDELPAAGADEPETVAVARETIELAYLVAVQHLAPRPRAVLILRDVLGWPAKDVAELLGDSVNSVNSALQRARAGMREHLPAQRQDWTGDETDSRTRELVRRFTDASIAKDVDGLAAMLRDDVRCSMPPTPGLQIGRDAVVNDWVADGFESLGSLRAVPTAVNRQPAVAFYLWQERDGAYLPLTVDALRITGGAITEIVTFHADQFPRLGLPDRLPADPTP</sequence>
<dbReference type="InterPro" id="IPR036388">
    <property type="entry name" value="WH-like_DNA-bd_sf"/>
</dbReference>
<dbReference type="PANTHER" id="PTHR43133:SF65">
    <property type="entry name" value="ECF RNA POLYMERASE SIGMA FACTOR SIGG"/>
    <property type="match status" value="1"/>
</dbReference>
<dbReference type="SUPFAM" id="SSF88659">
    <property type="entry name" value="Sigma3 and sigma4 domains of RNA polymerase sigma factors"/>
    <property type="match status" value="1"/>
</dbReference>
<evidence type="ECO:0000256" key="2">
    <source>
        <dbReference type="ARBA" id="ARBA00011344"/>
    </source>
</evidence>
<dbReference type="Gene3D" id="1.10.10.10">
    <property type="entry name" value="Winged helix-like DNA-binding domain superfamily/Winged helix DNA-binding domain"/>
    <property type="match status" value="1"/>
</dbReference>
<keyword evidence="4" id="KW-0731">Sigma factor</keyword>
<evidence type="ECO:0000259" key="6">
    <source>
        <dbReference type="Pfam" id="PF04542"/>
    </source>
</evidence>
<dbReference type="EMBL" id="CP024087">
    <property type="protein sequence ID" value="AYF27848.1"/>
    <property type="molecule type" value="Genomic_DNA"/>
</dbReference>
<dbReference type="InterPro" id="IPR013324">
    <property type="entry name" value="RNA_pol_sigma_r3/r4-like"/>
</dbReference>
<evidence type="ECO:0000256" key="4">
    <source>
        <dbReference type="ARBA" id="ARBA00023082"/>
    </source>
</evidence>
<dbReference type="InterPro" id="IPR014284">
    <property type="entry name" value="RNA_pol_sigma-70_dom"/>
</dbReference>
<dbReference type="NCBIfam" id="TIGR02937">
    <property type="entry name" value="sigma70-ECF"/>
    <property type="match status" value="1"/>
</dbReference>
<dbReference type="InterPro" id="IPR014305">
    <property type="entry name" value="RNA_pol_sigma-G_actinobac"/>
</dbReference>
<dbReference type="RefSeq" id="WP_120570093.1">
    <property type="nucleotide sequence ID" value="NZ_CP024087.1"/>
</dbReference>
<evidence type="ECO:0000256" key="1">
    <source>
        <dbReference type="ARBA" id="ARBA00010641"/>
    </source>
</evidence>
<comment type="similarity">
    <text evidence="1">Belongs to the sigma-70 factor family. ECF subfamily.</text>
</comment>
<accession>A0A386WJQ5</accession>
<dbReference type="GO" id="GO:0006352">
    <property type="term" value="P:DNA-templated transcription initiation"/>
    <property type="evidence" value="ECO:0007669"/>
    <property type="project" value="InterPro"/>
</dbReference>
<evidence type="ECO:0000259" key="7">
    <source>
        <dbReference type="Pfam" id="PF08281"/>
    </source>
</evidence>
<organism evidence="8 9">
    <name type="scientific">Micromonospora tulbaghiae</name>
    <dbReference type="NCBI Taxonomy" id="479978"/>
    <lineage>
        <taxon>Bacteria</taxon>
        <taxon>Bacillati</taxon>
        <taxon>Actinomycetota</taxon>
        <taxon>Actinomycetes</taxon>
        <taxon>Micromonosporales</taxon>
        <taxon>Micromonosporaceae</taxon>
        <taxon>Micromonospora</taxon>
    </lineage>
</organism>
<feature type="domain" description="RNA polymerase sigma factor 70 region 4 type 2" evidence="7">
    <location>
        <begin position="136"/>
        <end position="185"/>
    </location>
</feature>
<evidence type="ECO:0000313" key="8">
    <source>
        <dbReference type="EMBL" id="AYF27848.1"/>
    </source>
</evidence>
<dbReference type="SUPFAM" id="SSF88946">
    <property type="entry name" value="Sigma2 domain of RNA polymerase sigma factors"/>
    <property type="match status" value="1"/>
</dbReference>
<dbReference type="NCBIfam" id="NF006089">
    <property type="entry name" value="PRK08241.1"/>
    <property type="match status" value="1"/>
</dbReference>
<dbReference type="AlphaFoldDB" id="A0A386WJQ5"/>
<dbReference type="InterPro" id="IPR032710">
    <property type="entry name" value="NTF2-like_dom_sf"/>
</dbReference>
<dbReference type="GO" id="GO:0016987">
    <property type="term" value="F:sigma factor activity"/>
    <property type="evidence" value="ECO:0007669"/>
    <property type="project" value="UniProtKB-KW"/>
</dbReference>
<dbReference type="Pfam" id="PF04542">
    <property type="entry name" value="Sigma70_r2"/>
    <property type="match status" value="1"/>
</dbReference>
<dbReference type="InterPro" id="IPR039425">
    <property type="entry name" value="RNA_pol_sigma-70-like"/>
</dbReference>
<dbReference type="SUPFAM" id="SSF54427">
    <property type="entry name" value="NTF2-like"/>
    <property type="match status" value="1"/>
</dbReference>
<keyword evidence="3" id="KW-0805">Transcription regulation</keyword>
<evidence type="ECO:0000256" key="5">
    <source>
        <dbReference type="ARBA" id="ARBA00023163"/>
    </source>
</evidence>
<feature type="domain" description="RNA polymerase sigma-70 region 2" evidence="6">
    <location>
        <begin position="26"/>
        <end position="90"/>
    </location>
</feature>
<dbReference type="Gene3D" id="1.10.1740.10">
    <property type="match status" value="1"/>
</dbReference>